<dbReference type="PANTHER" id="PTHR10357">
    <property type="entry name" value="ALPHA-AMYLASE FAMILY MEMBER"/>
    <property type="match status" value="1"/>
</dbReference>
<sequence length="558" mass="63024">MKQFVIALCFTMFTGSLLAQKIRPVPVWLKTAVFYQIYPQSFQDTNNDGIGDIKGITQRLDYIQWLGCNAIWINPCFESPFFDAGYDVTDYYKVAPRYGTNQDLENLFKEAHKRNIKVCLDLVAGHTSDQHPWFKASQQQTPNEFSDRYIWTNDSTLKPEKFVAGKFERNGTYRKNFFDVQPALNYGYGKPNPANLWEQPVTAEGPQKTKAELIRIMDFWMDKGADGFRVDMAGSLVKNDPDLAATNKLWKDIRSHFQSKYADGILIAEWGDPAKSIKANFMMDFLIHLRNSGYSSMFFNKEGVYRHDTCYFSSQGNGSPVNFINIYNQQLKEVIAGKGYLCLPTSNHDFQRPASGDRNTLEQLKAAMVFFLTLPSVPLVYYGDEIGMKYISGLPNKEGSVLSKGNRAGTRTPMQWDKTKGAGFSGADPGKFYLPLDSSLNRPDVATQLADSSSLLHFTRKLLALKSTSKALRTEGIIKFYNTAEHTYPLVYQRKFKNETFLIVINPSAKEQAIHIQADKKVKKVNSAIVDGIELNADKSKGLIITAKACGYGIFKLN</sequence>
<dbReference type="AlphaFoldDB" id="A0A9X2JE38"/>
<comment type="similarity">
    <text evidence="1">Belongs to the glycosyl hydrolase 13 family.</text>
</comment>
<gene>
    <name evidence="3" type="ORF">NF867_11785</name>
</gene>
<dbReference type="Gene3D" id="3.20.20.80">
    <property type="entry name" value="Glycosidases"/>
    <property type="match status" value="1"/>
</dbReference>
<dbReference type="SMART" id="SM00642">
    <property type="entry name" value="Aamy"/>
    <property type="match status" value="1"/>
</dbReference>
<organism evidence="3 4">
    <name type="scientific">Solitalea agri</name>
    <dbReference type="NCBI Taxonomy" id="2953739"/>
    <lineage>
        <taxon>Bacteria</taxon>
        <taxon>Pseudomonadati</taxon>
        <taxon>Bacteroidota</taxon>
        <taxon>Sphingobacteriia</taxon>
        <taxon>Sphingobacteriales</taxon>
        <taxon>Sphingobacteriaceae</taxon>
        <taxon>Solitalea</taxon>
    </lineage>
</organism>
<evidence type="ECO:0000259" key="2">
    <source>
        <dbReference type="SMART" id="SM00642"/>
    </source>
</evidence>
<dbReference type="Proteomes" id="UP001155182">
    <property type="component" value="Unassembled WGS sequence"/>
</dbReference>
<evidence type="ECO:0000313" key="4">
    <source>
        <dbReference type="Proteomes" id="UP001155182"/>
    </source>
</evidence>
<proteinExistence type="inferred from homology"/>
<comment type="caution">
    <text evidence="3">The sequence shown here is derived from an EMBL/GenBank/DDBJ whole genome shotgun (WGS) entry which is preliminary data.</text>
</comment>
<accession>A0A9X2JE38</accession>
<dbReference type="GO" id="GO:0004556">
    <property type="term" value="F:alpha-amylase activity"/>
    <property type="evidence" value="ECO:0007669"/>
    <property type="project" value="TreeGrafter"/>
</dbReference>
<dbReference type="Gene3D" id="3.90.400.10">
    <property type="entry name" value="Oligo-1,6-glucosidase, Domain 2"/>
    <property type="match status" value="1"/>
</dbReference>
<dbReference type="InterPro" id="IPR017853">
    <property type="entry name" value="GH"/>
</dbReference>
<dbReference type="EMBL" id="JAMWYS010000036">
    <property type="protein sequence ID" value="MCO4293545.1"/>
    <property type="molecule type" value="Genomic_DNA"/>
</dbReference>
<dbReference type="InterPro" id="IPR013780">
    <property type="entry name" value="Glyco_hydro_b"/>
</dbReference>
<dbReference type="InterPro" id="IPR006047">
    <property type="entry name" value="GH13_cat_dom"/>
</dbReference>
<dbReference type="InterPro" id="IPR045857">
    <property type="entry name" value="O16G_dom_2"/>
</dbReference>
<dbReference type="GO" id="GO:0009313">
    <property type="term" value="P:oligosaccharide catabolic process"/>
    <property type="evidence" value="ECO:0007669"/>
    <property type="project" value="TreeGrafter"/>
</dbReference>
<dbReference type="SUPFAM" id="SSF51445">
    <property type="entry name" value="(Trans)glycosidases"/>
    <property type="match status" value="1"/>
</dbReference>
<dbReference type="Gene3D" id="2.60.40.1180">
    <property type="entry name" value="Golgi alpha-mannosidase II"/>
    <property type="match status" value="1"/>
</dbReference>
<name>A0A9X2JE38_9SPHI</name>
<dbReference type="CDD" id="cd11348">
    <property type="entry name" value="AmyAc_2"/>
    <property type="match status" value="1"/>
</dbReference>
<reference evidence="3" key="1">
    <citation type="submission" date="2022-06" db="EMBL/GenBank/DDBJ databases">
        <title>Solitalea sp. MAHUQ-68 isolated from rhizospheric soil.</title>
        <authorList>
            <person name="Huq M.A."/>
        </authorList>
    </citation>
    <scope>NUCLEOTIDE SEQUENCE</scope>
    <source>
        <strain evidence="3">MAHUQ-68</strain>
    </source>
</reference>
<evidence type="ECO:0000256" key="1">
    <source>
        <dbReference type="ARBA" id="ARBA00008061"/>
    </source>
</evidence>
<evidence type="ECO:0000313" key="3">
    <source>
        <dbReference type="EMBL" id="MCO4293545.1"/>
    </source>
</evidence>
<dbReference type="SUPFAM" id="SSF51011">
    <property type="entry name" value="Glycosyl hydrolase domain"/>
    <property type="match status" value="1"/>
</dbReference>
<dbReference type="Pfam" id="PF00128">
    <property type="entry name" value="Alpha-amylase"/>
    <property type="match status" value="1"/>
</dbReference>
<dbReference type="PANTHER" id="PTHR10357:SF179">
    <property type="entry name" value="NEUTRAL AND BASIC AMINO ACID TRANSPORT PROTEIN RBAT"/>
    <property type="match status" value="1"/>
</dbReference>
<keyword evidence="4" id="KW-1185">Reference proteome</keyword>
<dbReference type="RefSeq" id="WP_252588200.1">
    <property type="nucleotide sequence ID" value="NZ_JAMWYS010000036.1"/>
</dbReference>
<keyword evidence="3" id="KW-0378">Hydrolase</keyword>
<protein>
    <submittedName>
        <fullName evidence="3">Alpha-amylase family glycosyl hydrolase</fullName>
    </submittedName>
</protein>
<feature type="domain" description="Glycosyl hydrolase family 13 catalytic" evidence="2">
    <location>
        <begin position="36"/>
        <end position="431"/>
    </location>
</feature>